<dbReference type="PANTHER" id="PTHR43046">
    <property type="entry name" value="GDP-MANNOSE MANNOSYL HYDROLASE"/>
    <property type="match status" value="1"/>
</dbReference>
<evidence type="ECO:0000256" key="2">
    <source>
        <dbReference type="ARBA" id="ARBA00005582"/>
    </source>
</evidence>
<evidence type="ECO:0000256" key="1">
    <source>
        <dbReference type="ARBA" id="ARBA00001946"/>
    </source>
</evidence>
<name>A0A3D9SWJ3_9ACTN</name>
<reference evidence="6 7" key="1">
    <citation type="submission" date="2018-08" db="EMBL/GenBank/DDBJ databases">
        <title>Sequencing the genomes of 1000 actinobacteria strains.</title>
        <authorList>
            <person name="Klenk H.-P."/>
        </authorList>
    </citation>
    <scope>NUCLEOTIDE SEQUENCE [LARGE SCALE GENOMIC DNA]</scope>
    <source>
        <strain evidence="6 7">DSM 43927</strain>
    </source>
</reference>
<proteinExistence type="inferred from homology"/>
<comment type="similarity">
    <text evidence="2 4">Belongs to the Nudix hydrolase family.</text>
</comment>
<evidence type="ECO:0000259" key="5">
    <source>
        <dbReference type="PROSITE" id="PS51462"/>
    </source>
</evidence>
<dbReference type="Pfam" id="PF00293">
    <property type="entry name" value="NUDIX"/>
    <property type="match status" value="1"/>
</dbReference>
<dbReference type="SUPFAM" id="SSF55811">
    <property type="entry name" value="Nudix"/>
    <property type="match status" value="1"/>
</dbReference>
<dbReference type="Gene3D" id="3.90.79.10">
    <property type="entry name" value="Nucleoside Triphosphate Pyrophosphohydrolase"/>
    <property type="match status" value="1"/>
</dbReference>
<dbReference type="EMBL" id="QTTT01000001">
    <property type="protein sequence ID" value="REE96934.1"/>
    <property type="molecule type" value="Genomic_DNA"/>
</dbReference>
<keyword evidence="7" id="KW-1185">Reference proteome</keyword>
<comment type="caution">
    <text evidence="6">The sequence shown here is derived from an EMBL/GenBank/DDBJ whole genome shotgun (WGS) entry which is preliminary data.</text>
</comment>
<evidence type="ECO:0000313" key="7">
    <source>
        <dbReference type="Proteomes" id="UP000256661"/>
    </source>
</evidence>
<dbReference type="RefSeq" id="WP_116022508.1">
    <property type="nucleotide sequence ID" value="NZ_QTTT01000001.1"/>
</dbReference>
<dbReference type="InterPro" id="IPR015797">
    <property type="entry name" value="NUDIX_hydrolase-like_dom_sf"/>
</dbReference>
<dbReference type="InterPro" id="IPR020084">
    <property type="entry name" value="NUDIX_hydrolase_CS"/>
</dbReference>
<dbReference type="PROSITE" id="PS00893">
    <property type="entry name" value="NUDIX_BOX"/>
    <property type="match status" value="1"/>
</dbReference>
<keyword evidence="3 4" id="KW-0378">Hydrolase</keyword>
<dbReference type="InterPro" id="IPR020476">
    <property type="entry name" value="Nudix_hydrolase"/>
</dbReference>
<dbReference type="Proteomes" id="UP000256661">
    <property type="component" value="Unassembled WGS sequence"/>
</dbReference>
<dbReference type="CDD" id="cd02883">
    <property type="entry name" value="NUDIX_Hydrolase"/>
    <property type="match status" value="1"/>
</dbReference>
<dbReference type="PROSITE" id="PS51462">
    <property type="entry name" value="NUDIX"/>
    <property type="match status" value="1"/>
</dbReference>
<gene>
    <name evidence="6" type="ORF">DFJ69_2387</name>
</gene>
<evidence type="ECO:0000256" key="4">
    <source>
        <dbReference type="RuleBase" id="RU003476"/>
    </source>
</evidence>
<dbReference type="OrthoDB" id="9804442at2"/>
<sequence>MASTVIDTCTVPWIPGPHRLDLLLTDEVPDDHPVTSAFALVFDSLGRTLLTRVNRPGRGWEVPGGHVDEGESPAAAAARELDEETGLELDASRLTLIGGQRITHLAPPPAGYRYASRTFMAFHTARLDHPGAPTRPHPESECGEAGWFTGDEVRSRCRGATWLPLHAALLG</sequence>
<evidence type="ECO:0000256" key="3">
    <source>
        <dbReference type="ARBA" id="ARBA00022801"/>
    </source>
</evidence>
<organism evidence="6 7">
    <name type="scientific">Thermomonospora umbrina</name>
    <dbReference type="NCBI Taxonomy" id="111806"/>
    <lineage>
        <taxon>Bacteria</taxon>
        <taxon>Bacillati</taxon>
        <taxon>Actinomycetota</taxon>
        <taxon>Actinomycetes</taxon>
        <taxon>Streptosporangiales</taxon>
        <taxon>Thermomonosporaceae</taxon>
        <taxon>Thermomonospora</taxon>
    </lineage>
</organism>
<protein>
    <submittedName>
        <fullName evidence="6">ADP-ribose pyrophosphatase YjhB (NUDIX family)</fullName>
    </submittedName>
</protein>
<evidence type="ECO:0000313" key="6">
    <source>
        <dbReference type="EMBL" id="REE96934.1"/>
    </source>
</evidence>
<dbReference type="InterPro" id="IPR000086">
    <property type="entry name" value="NUDIX_hydrolase_dom"/>
</dbReference>
<dbReference type="PANTHER" id="PTHR43046:SF14">
    <property type="entry name" value="MUTT_NUDIX FAMILY PROTEIN"/>
    <property type="match status" value="1"/>
</dbReference>
<feature type="domain" description="Nudix hydrolase" evidence="5">
    <location>
        <begin position="30"/>
        <end position="170"/>
    </location>
</feature>
<dbReference type="GO" id="GO:0016787">
    <property type="term" value="F:hydrolase activity"/>
    <property type="evidence" value="ECO:0007669"/>
    <property type="project" value="UniProtKB-KW"/>
</dbReference>
<comment type="cofactor">
    <cofactor evidence="1">
        <name>Mg(2+)</name>
        <dbReference type="ChEBI" id="CHEBI:18420"/>
    </cofactor>
</comment>
<dbReference type="AlphaFoldDB" id="A0A3D9SWJ3"/>
<dbReference type="PRINTS" id="PR00502">
    <property type="entry name" value="NUDIXFAMILY"/>
</dbReference>
<accession>A0A3D9SWJ3</accession>